<reference evidence="5 6" key="1">
    <citation type="submission" date="2020-10" db="EMBL/GenBank/DDBJ databases">
        <title>The Coptis chinensis genome and diversification of protoberbering-type alkaloids.</title>
        <authorList>
            <person name="Wang B."/>
            <person name="Shu S."/>
            <person name="Song C."/>
            <person name="Liu Y."/>
        </authorList>
    </citation>
    <scope>NUCLEOTIDE SEQUENCE [LARGE SCALE GENOMIC DNA]</scope>
    <source>
        <strain evidence="5">HL-2020</strain>
        <tissue evidence="5">Leaf</tissue>
    </source>
</reference>
<evidence type="ECO:0000256" key="2">
    <source>
        <dbReference type="ARBA" id="ARBA00023242"/>
    </source>
</evidence>
<feature type="compositionally biased region" description="Basic and acidic residues" evidence="3">
    <location>
        <begin position="43"/>
        <end position="53"/>
    </location>
</feature>
<evidence type="ECO:0000313" key="5">
    <source>
        <dbReference type="EMBL" id="KAF9626441.1"/>
    </source>
</evidence>
<dbReference type="PANTHER" id="PTHR15818">
    <property type="entry name" value="G PATCH AND KOW-CONTAINING"/>
    <property type="match status" value="1"/>
</dbReference>
<keyword evidence="6" id="KW-1185">Reference proteome</keyword>
<dbReference type="InterPro" id="IPR026822">
    <property type="entry name" value="Spp2/MOS2_G-patch"/>
</dbReference>
<dbReference type="Proteomes" id="UP000631114">
    <property type="component" value="Unassembled WGS sequence"/>
</dbReference>
<accession>A0A835MJY7</accession>
<dbReference type="EMBL" id="JADFTS010000001">
    <property type="protein sequence ID" value="KAF9626441.1"/>
    <property type="molecule type" value="Genomic_DNA"/>
</dbReference>
<dbReference type="InterPro" id="IPR000467">
    <property type="entry name" value="G_patch_dom"/>
</dbReference>
<dbReference type="GO" id="GO:0000398">
    <property type="term" value="P:mRNA splicing, via spliceosome"/>
    <property type="evidence" value="ECO:0007669"/>
    <property type="project" value="InterPro"/>
</dbReference>
<evidence type="ECO:0000256" key="3">
    <source>
        <dbReference type="SAM" id="MobiDB-lite"/>
    </source>
</evidence>
<dbReference type="AlphaFoldDB" id="A0A835MJY7"/>
<feature type="domain" description="G-patch" evidence="4">
    <location>
        <begin position="1"/>
        <end position="41"/>
    </location>
</feature>
<dbReference type="GO" id="GO:0003676">
    <property type="term" value="F:nucleic acid binding"/>
    <property type="evidence" value="ECO:0007669"/>
    <property type="project" value="InterPro"/>
</dbReference>
<keyword evidence="2" id="KW-0539">Nucleus</keyword>
<dbReference type="OrthoDB" id="5577072at2759"/>
<dbReference type="GO" id="GO:0005681">
    <property type="term" value="C:spliceosomal complex"/>
    <property type="evidence" value="ECO:0007669"/>
    <property type="project" value="TreeGrafter"/>
</dbReference>
<evidence type="ECO:0000313" key="6">
    <source>
        <dbReference type="Proteomes" id="UP000631114"/>
    </source>
</evidence>
<evidence type="ECO:0000259" key="4">
    <source>
        <dbReference type="PROSITE" id="PS50174"/>
    </source>
</evidence>
<gene>
    <name evidence="5" type="ORF">IFM89_034375</name>
</gene>
<comment type="subcellular location">
    <subcellularLocation>
        <location evidence="1">Nucleus</location>
    </subcellularLocation>
</comment>
<dbReference type="InterPro" id="IPR045166">
    <property type="entry name" value="Spp2-like"/>
</dbReference>
<name>A0A835MJY7_9MAGN</name>
<comment type="caution">
    <text evidence="5">The sequence shown here is derived from an EMBL/GenBank/DDBJ whole genome shotgun (WGS) entry which is preliminary data.</text>
</comment>
<sequence length="104" mass="11897">MILKCYGWKEGQGIGKNAKEDVQVVQYVRRGNKEGLGFQPDKPTFDKKGREQKQLVTPKGENGKTRHVIGIDEKLVREFVFHFLVWVPCVFESGDDVCIIINEC</sequence>
<evidence type="ECO:0000256" key="1">
    <source>
        <dbReference type="ARBA" id="ARBA00004123"/>
    </source>
</evidence>
<dbReference type="Pfam" id="PF12656">
    <property type="entry name" value="G-patch_2"/>
    <property type="match status" value="1"/>
</dbReference>
<protein>
    <recommendedName>
        <fullName evidence="4">G-patch domain-containing protein</fullName>
    </recommendedName>
</protein>
<dbReference type="PANTHER" id="PTHR15818:SF2">
    <property type="entry name" value="G-PATCH DOMAIN AND KOW MOTIFS-CONTAINING PROTEIN"/>
    <property type="match status" value="1"/>
</dbReference>
<organism evidence="5 6">
    <name type="scientific">Coptis chinensis</name>
    <dbReference type="NCBI Taxonomy" id="261450"/>
    <lineage>
        <taxon>Eukaryota</taxon>
        <taxon>Viridiplantae</taxon>
        <taxon>Streptophyta</taxon>
        <taxon>Embryophyta</taxon>
        <taxon>Tracheophyta</taxon>
        <taxon>Spermatophyta</taxon>
        <taxon>Magnoliopsida</taxon>
        <taxon>Ranunculales</taxon>
        <taxon>Ranunculaceae</taxon>
        <taxon>Coptidoideae</taxon>
        <taxon>Coptis</taxon>
    </lineage>
</organism>
<feature type="region of interest" description="Disordered" evidence="3">
    <location>
        <begin position="34"/>
        <end position="61"/>
    </location>
</feature>
<proteinExistence type="predicted"/>
<dbReference type="PROSITE" id="PS50174">
    <property type="entry name" value="G_PATCH"/>
    <property type="match status" value="1"/>
</dbReference>